<dbReference type="GO" id="GO:0004540">
    <property type="term" value="F:RNA nuclease activity"/>
    <property type="evidence" value="ECO:0007669"/>
    <property type="project" value="InterPro"/>
</dbReference>
<name>A0A4R1RW80_HYDET</name>
<keyword evidence="3" id="KW-1185">Reference proteome</keyword>
<gene>
    <name evidence="2" type="ORF">EDC14_100882</name>
</gene>
<dbReference type="InterPro" id="IPR021139">
    <property type="entry name" value="NYN"/>
</dbReference>
<evidence type="ECO:0000313" key="2">
    <source>
        <dbReference type="EMBL" id="TCL70935.1"/>
    </source>
</evidence>
<dbReference type="CDD" id="cd11297">
    <property type="entry name" value="PIN_LabA-like_N_1"/>
    <property type="match status" value="1"/>
</dbReference>
<dbReference type="OrthoDB" id="2379772at2"/>
<sequence length="394" mass="45286">MEEQQVAIYLDFENLAISAEEVYPSKDKPLVMQPIVDYATTQGNVCIKKAYADWSKDTFSQYQNVLMEQGFELVHLPATNLQGKNGSDVRLAIDVMENLELFETINTIVLGSGDTDFVPLIQRVRARGIKVISIGFDHSVGNLVKNNSAEFKSLEELIGKPEANSLSSDLVQERDISYGRELLIRYIRNRNNDEPVLLATLKQDLLRLDPSFSEKKLGFSSFKKFINSFLGNLVNRVDQTEKDGLLLVYLNDVDIPQNKRTNLKEEAQAFLAKNIRFQKNKEKRLAISKFLIDEYKENKEMTMSQMIDFTSEKMKNLAKVDIRKFINLLFSGKAFEQIEKGRQRPLLFRPIKLRGTVNNPETLEQIYINRVVEILKNRYSALTDDDIKALLERK</sequence>
<dbReference type="PANTHER" id="PTHR35811:SF1">
    <property type="entry name" value="HTH OST-TYPE DOMAIN-CONTAINING PROTEIN"/>
    <property type="match status" value="1"/>
</dbReference>
<dbReference type="Gene3D" id="3.40.50.1010">
    <property type="entry name" value="5'-nuclease"/>
    <property type="match status" value="1"/>
</dbReference>
<evidence type="ECO:0000259" key="1">
    <source>
        <dbReference type="PROSITE" id="PS51644"/>
    </source>
</evidence>
<dbReference type="PANTHER" id="PTHR35811">
    <property type="entry name" value="SLR1870 PROTEIN"/>
    <property type="match status" value="1"/>
</dbReference>
<dbReference type="Proteomes" id="UP000295008">
    <property type="component" value="Unassembled WGS sequence"/>
</dbReference>
<reference evidence="2 3" key="1">
    <citation type="submission" date="2019-03" db="EMBL/GenBank/DDBJ databases">
        <title>Genomic Encyclopedia of Type Strains, Phase IV (KMG-IV): sequencing the most valuable type-strain genomes for metagenomic binning, comparative biology and taxonomic classification.</title>
        <authorList>
            <person name="Goeker M."/>
        </authorList>
    </citation>
    <scope>NUCLEOTIDE SEQUENCE [LARGE SCALE GENOMIC DNA]</scope>
    <source>
        <strain evidence="2 3">LX-B</strain>
    </source>
</reference>
<dbReference type="RefSeq" id="WP_132013899.1">
    <property type="nucleotide sequence ID" value="NZ_SLUN01000008.1"/>
</dbReference>
<feature type="domain" description="HTH OST-type" evidence="1">
    <location>
        <begin position="175"/>
        <end position="252"/>
    </location>
</feature>
<dbReference type="Pfam" id="PF12872">
    <property type="entry name" value="OST-HTH"/>
    <property type="match status" value="1"/>
</dbReference>
<dbReference type="Pfam" id="PF01936">
    <property type="entry name" value="NYN"/>
    <property type="match status" value="1"/>
</dbReference>
<dbReference type="InterPro" id="IPR025605">
    <property type="entry name" value="OST-HTH/LOTUS_dom"/>
</dbReference>
<accession>A0A4R1RW80</accession>
<organism evidence="2 3">
    <name type="scientific">Hydrogenispora ethanolica</name>
    <dbReference type="NCBI Taxonomy" id="1082276"/>
    <lineage>
        <taxon>Bacteria</taxon>
        <taxon>Bacillati</taxon>
        <taxon>Bacillota</taxon>
        <taxon>Hydrogenispora</taxon>
    </lineage>
</organism>
<protein>
    <submittedName>
        <fullName evidence="2">OST-HTH/LOTUS domain-containing protein</fullName>
    </submittedName>
</protein>
<comment type="caution">
    <text evidence="2">The sequence shown here is derived from an EMBL/GenBank/DDBJ whole genome shotgun (WGS) entry which is preliminary data.</text>
</comment>
<evidence type="ECO:0000313" key="3">
    <source>
        <dbReference type="Proteomes" id="UP000295008"/>
    </source>
</evidence>
<proteinExistence type="predicted"/>
<dbReference type="EMBL" id="SLUN01000008">
    <property type="protein sequence ID" value="TCL70935.1"/>
    <property type="molecule type" value="Genomic_DNA"/>
</dbReference>
<dbReference type="PROSITE" id="PS51644">
    <property type="entry name" value="HTH_OST"/>
    <property type="match status" value="1"/>
</dbReference>
<dbReference type="AlphaFoldDB" id="A0A4R1RW80"/>